<evidence type="ECO:0000313" key="3">
    <source>
        <dbReference type="Proteomes" id="UP001213000"/>
    </source>
</evidence>
<dbReference type="Proteomes" id="UP001213000">
    <property type="component" value="Unassembled WGS sequence"/>
</dbReference>
<reference evidence="2" key="1">
    <citation type="submission" date="2022-07" db="EMBL/GenBank/DDBJ databases">
        <title>Genome Sequence of Leucocoprinus birnbaumii.</title>
        <authorList>
            <person name="Buettner E."/>
        </authorList>
    </citation>
    <scope>NUCLEOTIDE SEQUENCE</scope>
    <source>
        <strain evidence="2">VT141</strain>
    </source>
</reference>
<gene>
    <name evidence="2" type="ORF">NP233_g2428</name>
</gene>
<keyword evidence="3" id="KW-1185">Reference proteome</keyword>
<name>A0AAD5YYU2_9AGAR</name>
<accession>A0AAD5YYU2</accession>
<comment type="caution">
    <text evidence="2">The sequence shown here is derived from an EMBL/GenBank/DDBJ whole genome shotgun (WGS) entry which is preliminary data.</text>
</comment>
<proteinExistence type="predicted"/>
<evidence type="ECO:0000313" key="2">
    <source>
        <dbReference type="EMBL" id="KAJ3573431.1"/>
    </source>
</evidence>
<organism evidence="2 3">
    <name type="scientific">Leucocoprinus birnbaumii</name>
    <dbReference type="NCBI Taxonomy" id="56174"/>
    <lineage>
        <taxon>Eukaryota</taxon>
        <taxon>Fungi</taxon>
        <taxon>Dikarya</taxon>
        <taxon>Basidiomycota</taxon>
        <taxon>Agaricomycotina</taxon>
        <taxon>Agaricomycetes</taxon>
        <taxon>Agaricomycetidae</taxon>
        <taxon>Agaricales</taxon>
        <taxon>Agaricineae</taxon>
        <taxon>Agaricaceae</taxon>
        <taxon>Leucocoprinus</taxon>
    </lineage>
</organism>
<sequence length="143" mass="16585">MPPKKKQKLRKEEEETDTEDIKESARTHALEMKPQEIELDSLAKDYQQWNNGQEDAYKQWHKKYGTSARELGHSRSIKVDAASKMLNSASRERNGVLQEILKAARLEVDRNNEKAKEATDATALIRHYKNLLVRPPNETSKKR</sequence>
<feature type="region of interest" description="Disordered" evidence="1">
    <location>
        <begin position="1"/>
        <end position="26"/>
    </location>
</feature>
<dbReference type="AlphaFoldDB" id="A0AAD5YYU2"/>
<dbReference type="EMBL" id="JANIEX010000103">
    <property type="protein sequence ID" value="KAJ3573431.1"/>
    <property type="molecule type" value="Genomic_DNA"/>
</dbReference>
<protein>
    <submittedName>
        <fullName evidence="2">Uncharacterized protein</fullName>
    </submittedName>
</protein>
<evidence type="ECO:0000256" key="1">
    <source>
        <dbReference type="SAM" id="MobiDB-lite"/>
    </source>
</evidence>